<dbReference type="GO" id="GO:0043041">
    <property type="term" value="P:amino acid activation for nonribosomal peptide biosynthetic process"/>
    <property type="evidence" value="ECO:0007669"/>
    <property type="project" value="TreeGrafter"/>
</dbReference>
<dbReference type="InterPro" id="IPR000873">
    <property type="entry name" value="AMP-dep_synth/lig_dom"/>
</dbReference>
<dbReference type="Pfam" id="PF22621">
    <property type="entry name" value="CurL-like_PKS_C"/>
    <property type="match status" value="1"/>
</dbReference>
<gene>
    <name evidence="10" type="ORF">SAMN04488239_10177</name>
</gene>
<dbReference type="InterPro" id="IPR049704">
    <property type="entry name" value="Aminotrans_3_PPA_site"/>
</dbReference>
<dbReference type="InterPro" id="IPR005814">
    <property type="entry name" value="Aminotrans_3"/>
</dbReference>
<reference evidence="11" key="1">
    <citation type="submission" date="2016-10" db="EMBL/GenBank/DDBJ databases">
        <authorList>
            <person name="Varghese N."/>
            <person name="Submissions S."/>
        </authorList>
    </citation>
    <scope>NUCLEOTIDE SEQUENCE [LARGE SCALE GENOMIC DNA]</scope>
    <source>
        <strain evidence="11">CGMCC 1.9108</strain>
    </source>
</reference>
<keyword evidence="3" id="KW-0597">Phosphoprotein</keyword>
<dbReference type="InterPro" id="IPR016035">
    <property type="entry name" value="Acyl_Trfase/lysoPLipase"/>
</dbReference>
<dbReference type="InterPro" id="IPR020841">
    <property type="entry name" value="PKS_Beta-ketoAc_synthase_dom"/>
</dbReference>
<evidence type="ECO:0000313" key="11">
    <source>
        <dbReference type="Proteomes" id="UP000199628"/>
    </source>
</evidence>
<keyword evidence="4" id="KW-0808">Transferase</keyword>
<evidence type="ECO:0000256" key="5">
    <source>
        <dbReference type="ARBA" id="ARBA00022898"/>
    </source>
</evidence>
<dbReference type="Pfam" id="PF00668">
    <property type="entry name" value="Condensation"/>
    <property type="match status" value="1"/>
</dbReference>
<evidence type="ECO:0000259" key="8">
    <source>
        <dbReference type="PROSITE" id="PS50075"/>
    </source>
</evidence>
<dbReference type="InterPro" id="IPR025110">
    <property type="entry name" value="AMP-bd_C"/>
</dbReference>
<dbReference type="NCBIfam" id="TIGR01733">
    <property type="entry name" value="AA-adenyl-dom"/>
    <property type="match status" value="2"/>
</dbReference>
<dbReference type="Gene3D" id="3.40.366.10">
    <property type="entry name" value="Malonyl-Coenzyme A Acyl Carrier Protein, domain 2"/>
    <property type="match status" value="1"/>
</dbReference>
<feature type="region of interest" description="Disordered" evidence="7">
    <location>
        <begin position="3290"/>
        <end position="3315"/>
    </location>
</feature>
<dbReference type="SUPFAM" id="SSF47336">
    <property type="entry name" value="ACP-like"/>
    <property type="match status" value="3"/>
</dbReference>
<dbReference type="InterPro" id="IPR018201">
    <property type="entry name" value="Ketoacyl_synth_AS"/>
</dbReference>
<comment type="similarity">
    <text evidence="6">In the C-terminal section; belongs to the NRP synthetase family.</text>
</comment>
<dbReference type="InterPro" id="IPR015422">
    <property type="entry name" value="PyrdxlP-dep_Trfase_small"/>
</dbReference>
<dbReference type="NCBIfam" id="NF003417">
    <property type="entry name" value="PRK04813.1"/>
    <property type="match status" value="2"/>
</dbReference>
<protein>
    <submittedName>
        <fullName evidence="10">Amino acid adenylation domain-containing protein</fullName>
    </submittedName>
</protein>
<dbReference type="InterPro" id="IPR014043">
    <property type="entry name" value="Acyl_transferase_dom"/>
</dbReference>
<feature type="region of interest" description="Disordered" evidence="7">
    <location>
        <begin position="1661"/>
        <end position="1690"/>
    </location>
</feature>
<dbReference type="OrthoDB" id="9778690at2"/>
<dbReference type="PROSITE" id="PS00455">
    <property type="entry name" value="AMP_BINDING"/>
    <property type="match status" value="2"/>
</dbReference>
<name>A0A1G6IB91_9RHOB</name>
<feature type="domain" description="Carrier" evidence="8">
    <location>
        <begin position="1570"/>
        <end position="1652"/>
    </location>
</feature>
<dbReference type="InterPro" id="IPR015421">
    <property type="entry name" value="PyrdxlP-dep_Trfase_major"/>
</dbReference>
<dbReference type="SUPFAM" id="SSF52151">
    <property type="entry name" value="FabD/lysophospholipase-like"/>
    <property type="match status" value="1"/>
</dbReference>
<dbReference type="InterPro" id="IPR016036">
    <property type="entry name" value="Malonyl_transacylase_ACP-bd"/>
</dbReference>
<dbReference type="FunFam" id="3.30.300.30:FF:000010">
    <property type="entry name" value="Enterobactin synthetase component F"/>
    <property type="match status" value="1"/>
</dbReference>
<dbReference type="InterPro" id="IPR045851">
    <property type="entry name" value="AMP-bd_C_sf"/>
</dbReference>
<dbReference type="Pfam" id="PF13193">
    <property type="entry name" value="AMP-binding_C"/>
    <property type="match status" value="1"/>
</dbReference>
<dbReference type="GO" id="GO:0031177">
    <property type="term" value="F:phosphopantetheine binding"/>
    <property type="evidence" value="ECO:0007669"/>
    <property type="project" value="InterPro"/>
</dbReference>
<dbReference type="InterPro" id="IPR014031">
    <property type="entry name" value="Ketoacyl_synth_C"/>
</dbReference>
<dbReference type="InterPro" id="IPR015424">
    <property type="entry name" value="PyrdxlP-dep_Trfase"/>
</dbReference>
<evidence type="ECO:0000259" key="9">
    <source>
        <dbReference type="PROSITE" id="PS52004"/>
    </source>
</evidence>
<feature type="domain" description="Ketosynthase family 3 (KS3)" evidence="9">
    <location>
        <begin position="649"/>
        <end position="1079"/>
    </location>
</feature>
<dbReference type="PANTHER" id="PTHR45527">
    <property type="entry name" value="NONRIBOSOMAL PEPTIDE SYNTHETASE"/>
    <property type="match status" value="1"/>
</dbReference>
<comment type="cofactor">
    <cofactor evidence="1">
        <name>pyridoxal 5'-phosphate</name>
        <dbReference type="ChEBI" id="CHEBI:597326"/>
    </cofactor>
</comment>
<feature type="region of interest" description="Disordered" evidence="7">
    <location>
        <begin position="1736"/>
        <end position="1774"/>
    </location>
</feature>
<dbReference type="Gene3D" id="3.40.47.10">
    <property type="match status" value="1"/>
</dbReference>
<dbReference type="PROSITE" id="PS50075">
    <property type="entry name" value="CARRIER"/>
    <property type="match status" value="3"/>
</dbReference>
<evidence type="ECO:0000256" key="6">
    <source>
        <dbReference type="ARBA" id="ARBA00029443"/>
    </source>
</evidence>
<dbReference type="PANTHER" id="PTHR45527:SF1">
    <property type="entry name" value="FATTY ACID SYNTHASE"/>
    <property type="match status" value="1"/>
</dbReference>
<dbReference type="Pfam" id="PF00550">
    <property type="entry name" value="PP-binding"/>
    <property type="match status" value="3"/>
</dbReference>
<evidence type="ECO:0000256" key="3">
    <source>
        <dbReference type="ARBA" id="ARBA00022553"/>
    </source>
</evidence>
<dbReference type="InterPro" id="IPR001227">
    <property type="entry name" value="Ac_transferase_dom_sf"/>
</dbReference>
<dbReference type="SUPFAM" id="SSF56801">
    <property type="entry name" value="Acetyl-CoA synthetase-like"/>
    <property type="match status" value="2"/>
</dbReference>
<feature type="compositionally biased region" description="Basic residues" evidence="7">
    <location>
        <begin position="3301"/>
        <end position="3315"/>
    </location>
</feature>
<feature type="domain" description="Carrier" evidence="8">
    <location>
        <begin position="3218"/>
        <end position="3292"/>
    </location>
</feature>
<dbReference type="Gene3D" id="3.30.559.30">
    <property type="entry name" value="Nonribosomal peptide synthetase, condensation domain"/>
    <property type="match status" value="1"/>
</dbReference>
<dbReference type="Proteomes" id="UP000199628">
    <property type="component" value="Unassembled WGS sequence"/>
</dbReference>
<dbReference type="InterPro" id="IPR014030">
    <property type="entry name" value="Ketoacyl_synth_N"/>
</dbReference>
<dbReference type="InterPro" id="IPR042099">
    <property type="entry name" value="ANL_N_sf"/>
</dbReference>
<dbReference type="CDD" id="cd12116">
    <property type="entry name" value="A_NRPS_Ta1_like"/>
    <property type="match status" value="1"/>
</dbReference>
<dbReference type="InterPro" id="IPR016039">
    <property type="entry name" value="Thiolase-like"/>
</dbReference>
<evidence type="ECO:0000256" key="7">
    <source>
        <dbReference type="SAM" id="MobiDB-lite"/>
    </source>
</evidence>
<dbReference type="InterPro" id="IPR023213">
    <property type="entry name" value="CAT-like_dom_sf"/>
</dbReference>
<dbReference type="Pfam" id="PF02801">
    <property type="entry name" value="Ketoacyl-synt_C"/>
    <property type="match status" value="1"/>
</dbReference>
<dbReference type="RefSeq" id="WP_093026738.1">
    <property type="nucleotide sequence ID" value="NZ_FMZV01000001.1"/>
</dbReference>
<dbReference type="STRING" id="639004.SAMN04488239_10177"/>
<evidence type="ECO:0000256" key="2">
    <source>
        <dbReference type="ARBA" id="ARBA00022450"/>
    </source>
</evidence>
<dbReference type="SMART" id="SM00827">
    <property type="entry name" value="PKS_AT"/>
    <property type="match status" value="1"/>
</dbReference>
<dbReference type="Gene3D" id="1.10.1200.10">
    <property type="entry name" value="ACP-like"/>
    <property type="match status" value="3"/>
</dbReference>
<dbReference type="InterPro" id="IPR010071">
    <property type="entry name" value="AA_adenyl_dom"/>
</dbReference>
<evidence type="ECO:0000313" key="10">
    <source>
        <dbReference type="EMBL" id="SDC03797.1"/>
    </source>
</evidence>
<dbReference type="GO" id="GO:0004315">
    <property type="term" value="F:3-oxoacyl-[acyl-carrier-protein] synthase activity"/>
    <property type="evidence" value="ECO:0007669"/>
    <property type="project" value="InterPro"/>
</dbReference>
<dbReference type="GO" id="GO:0044550">
    <property type="term" value="P:secondary metabolite biosynthetic process"/>
    <property type="evidence" value="ECO:0007669"/>
    <property type="project" value="TreeGrafter"/>
</dbReference>
<dbReference type="Gene3D" id="3.40.50.12780">
    <property type="entry name" value="N-terminal domain of ligase-like"/>
    <property type="match status" value="2"/>
</dbReference>
<dbReference type="SMART" id="SM00823">
    <property type="entry name" value="PKS_PP"/>
    <property type="match status" value="3"/>
</dbReference>
<proteinExistence type="inferred from homology"/>
<dbReference type="GO" id="GO:0006633">
    <property type="term" value="P:fatty acid biosynthetic process"/>
    <property type="evidence" value="ECO:0007669"/>
    <property type="project" value="InterPro"/>
</dbReference>
<dbReference type="CDD" id="cd19531">
    <property type="entry name" value="LCL_NRPS-like"/>
    <property type="match status" value="1"/>
</dbReference>
<dbReference type="Pfam" id="PF00202">
    <property type="entry name" value="Aminotran_3"/>
    <property type="match status" value="1"/>
</dbReference>
<dbReference type="Gene3D" id="3.30.559.10">
    <property type="entry name" value="Chloramphenicol acetyltransferase-like domain"/>
    <property type="match status" value="1"/>
</dbReference>
<dbReference type="InterPro" id="IPR036736">
    <property type="entry name" value="ACP-like_sf"/>
</dbReference>
<dbReference type="SUPFAM" id="SSF53383">
    <property type="entry name" value="PLP-dependent transferases"/>
    <property type="match status" value="1"/>
</dbReference>
<organism evidence="10 11">
    <name type="scientific">Ruegeria marina</name>
    <dbReference type="NCBI Taxonomy" id="639004"/>
    <lineage>
        <taxon>Bacteria</taxon>
        <taxon>Pseudomonadati</taxon>
        <taxon>Pseudomonadota</taxon>
        <taxon>Alphaproteobacteria</taxon>
        <taxon>Rhodobacterales</taxon>
        <taxon>Roseobacteraceae</taxon>
        <taxon>Ruegeria</taxon>
    </lineage>
</organism>
<keyword evidence="5" id="KW-0663">Pyridoxal phosphate</keyword>
<dbReference type="CDD" id="cd00833">
    <property type="entry name" value="PKS"/>
    <property type="match status" value="1"/>
</dbReference>
<dbReference type="SMART" id="SM00825">
    <property type="entry name" value="PKS_KS"/>
    <property type="match status" value="1"/>
</dbReference>
<keyword evidence="11" id="KW-1185">Reference proteome</keyword>
<evidence type="ECO:0000256" key="1">
    <source>
        <dbReference type="ARBA" id="ARBA00001933"/>
    </source>
</evidence>
<dbReference type="EMBL" id="FMZV01000001">
    <property type="protein sequence ID" value="SDC03797.1"/>
    <property type="molecule type" value="Genomic_DNA"/>
</dbReference>
<dbReference type="Gene3D" id="3.40.640.10">
    <property type="entry name" value="Type I PLP-dependent aspartate aminotransferase-like (Major domain)"/>
    <property type="match status" value="1"/>
</dbReference>
<dbReference type="GO" id="GO:0008483">
    <property type="term" value="F:transaminase activity"/>
    <property type="evidence" value="ECO:0007669"/>
    <property type="project" value="InterPro"/>
</dbReference>
<dbReference type="Gene3D" id="3.30.70.3290">
    <property type="match status" value="1"/>
</dbReference>
<feature type="domain" description="Carrier" evidence="8">
    <location>
        <begin position="542"/>
        <end position="617"/>
    </location>
</feature>
<dbReference type="Pfam" id="PF00109">
    <property type="entry name" value="ketoacyl-synt"/>
    <property type="match status" value="1"/>
</dbReference>
<dbReference type="GO" id="GO:0005737">
    <property type="term" value="C:cytoplasm"/>
    <property type="evidence" value="ECO:0007669"/>
    <property type="project" value="TreeGrafter"/>
</dbReference>
<dbReference type="InterPro" id="IPR020806">
    <property type="entry name" value="PKS_PP-bd"/>
</dbReference>
<dbReference type="PROSITE" id="PS00600">
    <property type="entry name" value="AA_TRANSFER_CLASS_3"/>
    <property type="match status" value="1"/>
</dbReference>
<accession>A0A1G6IB91</accession>
<dbReference type="PROSITE" id="PS00606">
    <property type="entry name" value="KS3_1"/>
    <property type="match status" value="1"/>
</dbReference>
<dbReference type="Pfam" id="PF00501">
    <property type="entry name" value="AMP-binding"/>
    <property type="match status" value="2"/>
</dbReference>
<dbReference type="FunFam" id="3.30.300.30:FF:000015">
    <property type="entry name" value="Nonribosomal peptide synthase SidD"/>
    <property type="match status" value="1"/>
</dbReference>
<dbReference type="SUPFAM" id="SSF52777">
    <property type="entry name" value="CoA-dependent acyltransferases"/>
    <property type="match status" value="2"/>
</dbReference>
<dbReference type="SUPFAM" id="SSF55048">
    <property type="entry name" value="Probable ACP-binding domain of malonyl-CoA ACP transacylase"/>
    <property type="match status" value="1"/>
</dbReference>
<dbReference type="PROSITE" id="PS52004">
    <property type="entry name" value="KS3_2"/>
    <property type="match status" value="1"/>
</dbReference>
<sequence length="3315" mass="355100">MIDTIERDDFSNLKYDPNSDLYSHFLRACALFPDNLALTGDGRRYSYAEMADAADRIAWHLIANGVKPGDNVALITDRTPESVLAMAGIMRAGGAYVPLDPAYDSKQLAYVIDDSRPSAILWDDPYLDLAESLTIQGTARLAIKDVLRKAPSATPDFPQRGGEDACYIMYTSGSTGKPKGVVLPHRAIARLGYDQPFDPFFPTDVCLANSTIACDGSTWEIWAPLLIGAAVVVVSQPKPALDVLARTIQQEKVTVAFFYTGLAHLMIEHHLDTLVGLRQFRAGGDVMSVPLTRRLMQANPRIAILNGYGPTENSVFTTMHLVTAADLDAGSIPIGVPTGHCECFVIDENHAVLGEGELGQLVAAGPSVALGYLNQPDRTAESFIEDPRPGKTGRVYLTGDLVRRRKDGVYEFHGRVDRQVKLGGRRIELDEIEHNLRALPMLVDAAVVLVTARTGEKRIASFLKPEGPMPEDHTVYIREVMRELGKVLPDGMLPRVNRVVADFPLTVNSKVDRKALLRLLETEDAPAQSPARPTFHSQRVKMTARQAEAIVARLWDEALGCGPVPDDMTFFEAGGTSLQLVDVHAALMKKLGTSFDITIMFEVPRLGALSAKLAQIVNESAPADPLLLTAATPRPAPGDRKETPADLPENAIAIVGMAARLPGVNSIPEFWEHLRKGTNLIRPFAPEELEDSFTATQRSGGNYVPVRPGLPDAGLFDAKFFSMYPREAAVTDPQARVFLEICYEALEDSGRDPLHMKVPVGVFAGCSMSTYLIHNLLGDRSQAEEFTSNYQTGKFAEMTGNLNDCLSTRVSYKLNLRGPAMTVQTACSTSLTAIAQAMLNLRSGQCDTALAGGVSITFPQRRGYLTQEGGLASDDGTCRPFDAEASGTVFSSGAGVVVLRRLKDAVADGDHIYAVIRGAGINNDGADKISYTAPSVSGQAAAIALAHKDADIAAGTVSYVECHGTATPLGDPIEISGLRQAFGNGLPEASCTLGSVKGNIGHMDAAAGVVSVIKTALMLTHRELPPVANFKTMNKNINLADTPFRIPTGLAPWDAPHPLRAGVSSFGVGGTNAHLIMEEAPRLPAVEEPETVQAIVLSAKTPEALSEMQGRLADTLEAENPPSLADAAFTLQEGRATFEYRTSVAGKDHASIASALRGAAVPRKPALAGNPPVSFMFPGQGSQYPGMGSGLYSSEPEFARWIDAGAEILRPILGLDVKTMLCFGDPSDESAARALRETRLTQPALFLTQFACAKLWMARGVHPKAMIGHSVGEFTAAALAGVMDFETGLGIIAQRGELMQSQPGGAMLSVRAPLDALTPHLDGSVDIAARNAPQLNVLAGGFDAIDRMEGRLKAAGIACSRLHTSHAFHSNMMDPVCSALATALSGVRLNPAGIPYVSCVTGKWITDAECTDPSYWAHQARATVNFQDAVSTLTAETPAILLEVGAGNTLSAFARQTLPRDAEVAIVQSLPDHTRTESDDISMAKGFGQIWCAGGQVDWRKLGPRGTRRVPLPTYAFQRKLHWIEPPRPGAEAVTEQSVPDAALPASAIATTQSISSEVPPMATAAPAPAPTADRKPRLAAELLAMLSDISGEDLSPEDADVSFLDLGFDSLFLGQVSQKLTADYGVDLTFRQLLANYPTTNAVAAYLDENLPPEPAAVAEAAQPVAQPAQQAPLPEQAGVAVPAPAATSTPLPADGSVASLMQMQLATMQQIISQQISALSGGVQATVSPAQFAASPTPAQPAAAPAAMPAAIPAPAQQQDQAPEESAQDKPAPKRVFSIGRATNAAGGDLTPEQLVFAQDLARRYSERSPKSKAYVQKYRHVLADPRTASGFRAEWKELVFPVVCERSKGARLWDIDGNEYIDLVNGFGQTAFGHSPDFLIEAITRQMERGFAIGPQSDNAGPVAERFARFVGHERATFCNTGSEAVMAAMRVARTVTGREKIVVFSNDYHGQFDEVLVKGKKGTGEPAALPIAPGIPRSSLSNMVVLPYDSQASLDWIRANIASVAGVVVEPVQSRHPDLRPRDFVLALREITRDGGAALVFDEVVTGFRVGPRGMQGVWDIQGDMATYGKVVGGGMPIGMLAGSARFMDALDGGMWQFGDDSVPEAMPTFFAGTFVRHPLVVAAVDATLEYLENHGDALWTETANRTAEAVAKMNAVLAARGLPAMIETYSSWFVPHVTDHDANAALLFPLMRSAGIHVQIGYPCIFTTAHAPADYQRVVEVFEQSIDALRSVGILASGQPSETATVARPAAMAPVQRETPPTTDIPLTEAQREIWMTSQQGAAASCSFNESASFDLRGPLDTKALQTAFDTLIARHDGLRQVFARNGETFDILEPFTLPLALHDLSGEDDPEAALRQLLEEDSATEIDIVSGPPFRAFLVRRSVEDHVLVINAHHIVCDGWSYNVLSRELAALYRQEVDGTPANLPPAPSFAALAKRKSGVEPSVETRDFWRAQYADVPDLPELPTDRPRPALKTYHGATCTAHIPGDVMRAARKAGASLGCTLFTTLFAGLQIVMSRLSGSDDIVLGVPTGGQALLENSDMVGHCVNFLPIRAKQTEGGSIADHLSHVSDQVMNAFDHQDYTYGTLVRDLNVERSLNRLPLTEIQFNLERLSESVEMGPVRMTVAPNPKTAVNFDLFFNIVERRDGLRVDVDYNSDVFDAETVQRWIGHLETVLSEIAADTGRPLADLSVLTADQAAWIAEATNRTTQDLPTVQTVHQLIGQRTAERPDKVALECGVQQMTYRQLAERSDAMAKAIQDLDLAPGGRIAVALPRSTDCVAALLGVMKSGNAYVPIDPSQPMARLRMILENADVSGIVHDQPGMPEFAAGLDLPAIPLHSLDTGGAPAPVKVGGDATAYVMFTSGSTGTPKGVEISHRSVVNLLTSMAREPGFGQNDVLLAVTTTMFDISVLEIFLPLIQGGRTVIASHEDVLDGFRLVNRLKMGDITHMQATPTLWQMMLEAGFTPTPGFTMLAGGEPLPADLAGKLTAGGGAVWNVYGPTETTIWSAIARIEPEAPVTIGHPIANTSLHVLDPQNRLLPIGAIGELNIGGAGLAKGYFRRPDLTAEAFRQVTVNGKTETLYKTGDLARRLPDGSIQVLGRNDGQIKLRGFRIELGEVEAALRAHANVKLAAVALKPSPRGDQQLVGYVVAEAGRDPGPDALAQYLSERLPGYMVPSAWVFLSTLPQTANGKLDRKALPDPEVSATVTALHTDPKTPTETKMAEIWREVLGLDKVSTSQTLFSLGADSLTVFRIAARLIDAGLNLEARHLLQYPSIARLAAFADSNEGETGGPKKPSLKSYRRTARPAAN</sequence>
<evidence type="ECO:0000256" key="4">
    <source>
        <dbReference type="ARBA" id="ARBA00022679"/>
    </source>
</evidence>
<dbReference type="Gene3D" id="3.90.1150.10">
    <property type="entry name" value="Aspartate Aminotransferase, domain 1"/>
    <property type="match status" value="1"/>
</dbReference>
<dbReference type="InterPro" id="IPR001242">
    <property type="entry name" value="Condensation_dom"/>
</dbReference>
<dbReference type="InterPro" id="IPR009081">
    <property type="entry name" value="PP-bd_ACP"/>
</dbReference>
<feature type="compositionally biased region" description="Low complexity" evidence="7">
    <location>
        <begin position="1736"/>
        <end position="1763"/>
    </location>
</feature>
<dbReference type="GO" id="GO:0030170">
    <property type="term" value="F:pyridoxal phosphate binding"/>
    <property type="evidence" value="ECO:0007669"/>
    <property type="project" value="InterPro"/>
</dbReference>
<dbReference type="Pfam" id="PF00698">
    <property type="entry name" value="Acyl_transf_1"/>
    <property type="match status" value="1"/>
</dbReference>
<keyword evidence="2" id="KW-0596">Phosphopantetheine</keyword>
<dbReference type="SUPFAM" id="SSF53901">
    <property type="entry name" value="Thiolase-like"/>
    <property type="match status" value="1"/>
</dbReference>
<dbReference type="Gene3D" id="3.30.300.30">
    <property type="match status" value="2"/>
</dbReference>
<dbReference type="InterPro" id="IPR020845">
    <property type="entry name" value="AMP-binding_CS"/>
</dbReference>